<evidence type="ECO:0000313" key="10">
    <source>
        <dbReference type="Proteomes" id="UP001597497"/>
    </source>
</evidence>
<dbReference type="EMBL" id="JBHUMM010000043">
    <property type="protein sequence ID" value="MFD2673208.1"/>
    <property type="molecule type" value="Genomic_DNA"/>
</dbReference>
<protein>
    <submittedName>
        <fullName evidence="9">MFS transporter</fullName>
    </submittedName>
</protein>
<feature type="transmembrane region" description="Helical" evidence="7">
    <location>
        <begin position="12"/>
        <end position="33"/>
    </location>
</feature>
<dbReference type="Pfam" id="PF07690">
    <property type="entry name" value="MFS_1"/>
    <property type="match status" value="1"/>
</dbReference>
<dbReference type="Proteomes" id="UP001597497">
    <property type="component" value="Unassembled WGS sequence"/>
</dbReference>
<feature type="transmembrane region" description="Helical" evidence="7">
    <location>
        <begin position="652"/>
        <end position="669"/>
    </location>
</feature>
<evidence type="ECO:0000256" key="2">
    <source>
        <dbReference type="ARBA" id="ARBA00022448"/>
    </source>
</evidence>
<evidence type="ECO:0000256" key="5">
    <source>
        <dbReference type="ARBA" id="ARBA00022989"/>
    </source>
</evidence>
<feature type="transmembrane region" description="Helical" evidence="7">
    <location>
        <begin position="556"/>
        <end position="578"/>
    </location>
</feature>
<evidence type="ECO:0000256" key="4">
    <source>
        <dbReference type="ARBA" id="ARBA00022692"/>
    </source>
</evidence>
<dbReference type="Gene3D" id="1.20.1250.20">
    <property type="entry name" value="MFS general substrate transporter like domains"/>
    <property type="match status" value="1"/>
</dbReference>
<gene>
    <name evidence="9" type="ORF">ACFSUC_16670</name>
</gene>
<keyword evidence="6 7" id="KW-0472">Membrane</keyword>
<feature type="transmembrane region" description="Helical" evidence="7">
    <location>
        <begin position="771"/>
        <end position="788"/>
    </location>
</feature>
<dbReference type="PANTHER" id="PTHR43124:SF3">
    <property type="entry name" value="CHLORAMPHENICOL EFFLUX PUMP RV0191"/>
    <property type="match status" value="1"/>
</dbReference>
<comment type="subcellular location">
    <subcellularLocation>
        <location evidence="1">Cell membrane</location>
        <topology evidence="1">Multi-pass membrane protein</topology>
    </subcellularLocation>
</comment>
<evidence type="ECO:0000313" key="9">
    <source>
        <dbReference type="EMBL" id="MFD2673208.1"/>
    </source>
</evidence>
<evidence type="ECO:0000259" key="8">
    <source>
        <dbReference type="PROSITE" id="PS50850"/>
    </source>
</evidence>
<keyword evidence="10" id="KW-1185">Reference proteome</keyword>
<dbReference type="SUPFAM" id="SSF103473">
    <property type="entry name" value="MFS general substrate transporter"/>
    <property type="match status" value="1"/>
</dbReference>
<dbReference type="PANTHER" id="PTHR43124">
    <property type="entry name" value="PURINE EFFLUX PUMP PBUE"/>
    <property type="match status" value="1"/>
</dbReference>
<keyword evidence="5 7" id="KW-1133">Transmembrane helix</keyword>
<dbReference type="InterPro" id="IPR036259">
    <property type="entry name" value="MFS_trans_sf"/>
</dbReference>
<evidence type="ECO:0000256" key="1">
    <source>
        <dbReference type="ARBA" id="ARBA00004651"/>
    </source>
</evidence>
<accession>A0ABW5RDZ7</accession>
<feature type="transmembrane region" description="Helical" evidence="7">
    <location>
        <begin position="346"/>
        <end position="367"/>
    </location>
</feature>
<dbReference type="InterPro" id="IPR020846">
    <property type="entry name" value="MFS_dom"/>
</dbReference>
<feature type="transmembrane region" description="Helical" evidence="7">
    <location>
        <begin position="444"/>
        <end position="462"/>
    </location>
</feature>
<evidence type="ECO:0000256" key="6">
    <source>
        <dbReference type="ARBA" id="ARBA00023136"/>
    </source>
</evidence>
<keyword evidence="3" id="KW-1003">Cell membrane</keyword>
<evidence type="ECO:0000256" key="3">
    <source>
        <dbReference type="ARBA" id="ARBA00022475"/>
    </source>
</evidence>
<feature type="transmembrane region" description="Helical" evidence="7">
    <location>
        <begin position="405"/>
        <end position="424"/>
    </location>
</feature>
<comment type="caution">
    <text evidence="9">The sequence shown here is derived from an EMBL/GenBank/DDBJ whole genome shotgun (WGS) entry which is preliminary data.</text>
</comment>
<dbReference type="InterPro" id="IPR050189">
    <property type="entry name" value="MFS_Efflux_Transporters"/>
</dbReference>
<feature type="transmembrane region" description="Helical" evidence="7">
    <location>
        <begin position="177"/>
        <end position="198"/>
    </location>
</feature>
<dbReference type="PROSITE" id="PS50850">
    <property type="entry name" value="MFS"/>
    <property type="match status" value="1"/>
</dbReference>
<feature type="domain" description="Major facilitator superfamily (MFS) profile" evidence="8">
    <location>
        <begin position="398"/>
        <end position="793"/>
    </location>
</feature>
<feature type="transmembrane region" description="Helical" evidence="7">
    <location>
        <begin position="469"/>
        <end position="489"/>
    </location>
</feature>
<evidence type="ECO:0000256" key="7">
    <source>
        <dbReference type="SAM" id="Phobius"/>
    </source>
</evidence>
<keyword evidence="2" id="KW-0813">Transport</keyword>
<organism evidence="9 10">
    <name type="scientific">Marinicrinis sediminis</name>
    <dbReference type="NCBI Taxonomy" id="1652465"/>
    <lineage>
        <taxon>Bacteria</taxon>
        <taxon>Bacillati</taxon>
        <taxon>Bacillota</taxon>
        <taxon>Bacilli</taxon>
        <taxon>Bacillales</taxon>
        <taxon>Paenibacillaceae</taxon>
    </lineage>
</organism>
<keyword evidence="4 7" id="KW-0812">Transmembrane</keyword>
<feature type="transmembrane region" description="Helical" evidence="7">
    <location>
        <begin position="210"/>
        <end position="228"/>
    </location>
</feature>
<dbReference type="InterPro" id="IPR011701">
    <property type="entry name" value="MFS"/>
</dbReference>
<sequence>MKERKIKWSLFAIYMSLVVVVLAFTGGLNIASFQQKYKESLVSGYAVAGQESVRKIEYAVKYGKPLSNFYGMDEVLASTKELNETIEETRLVLPDGTIRYTDAGKTTGTSLPAELAERLKDETGTDEVLSAELAGKYHIYLPVKDRSQADIGYVELVFDESVVTTRTNAYLWKLVRYLAIVASIAVIVGLLFVLRVRLLDEAGRIRKKRIFVSILVSLSMMQIVFGYLNYHLFDQAYQDITRESMVQTSQIVKKDIDSVLQKGVPLDQLYEIEPYLQQTMKTVPVIADIQLLTDVGQNPTFEQTDAEGSLAITLTSDADGQQGTLIFSRSEAYINGKLRDIVLDTLTVLVTSFIFMAEITLLVMLFMTRSSNRSTRGGVPNVRKGEVASSGEAGAGHAAAVIRPISFLLFTAIFMSTSFIPMVMREFDTSHYGLSPEVVLGLPISMEMLMAGLATIVAGFLIDRKGWMGVCYGGLLLLLFGTFLSATAWSGVWFIVARGLVGAGYGLTLMALRGCVNAARHEEERSQGVSALFSGMYAGINVGVVVGAMLADRIGFSNVFLTALFLISFVVMISYPMLRVMPRQAEASAAATDSSQADTRSRWKVAQFLSNRNIVLFFLLIIMPVAICSMFLDYYFPVFAQSIGVSSSNVGRAFLLNGLCIVYLGPFLSQFFRKTLGVEKSILLCGITISAAIFVFALQGTLWAAFVAVILLGLADSFGLVAMNNYFLKLKATQSIGTGKALGFYGNIRKVGQMLGPMVFGLAAIWGLKGIGFIGFVFLLGVLIFFIYSRSSTIPQQRSSGTSQSG</sequence>
<reference evidence="10" key="1">
    <citation type="journal article" date="2019" name="Int. J. Syst. Evol. Microbiol.">
        <title>The Global Catalogue of Microorganisms (GCM) 10K type strain sequencing project: providing services to taxonomists for standard genome sequencing and annotation.</title>
        <authorList>
            <consortium name="The Broad Institute Genomics Platform"/>
            <consortium name="The Broad Institute Genome Sequencing Center for Infectious Disease"/>
            <person name="Wu L."/>
            <person name="Ma J."/>
        </authorList>
    </citation>
    <scope>NUCLEOTIDE SEQUENCE [LARGE SCALE GENOMIC DNA]</scope>
    <source>
        <strain evidence="10">KCTC 33676</strain>
    </source>
</reference>
<dbReference type="RefSeq" id="WP_379930768.1">
    <property type="nucleotide sequence ID" value="NZ_JBHUMM010000043.1"/>
</dbReference>
<feature type="transmembrane region" description="Helical" evidence="7">
    <location>
        <begin position="614"/>
        <end position="632"/>
    </location>
</feature>
<name>A0ABW5RDZ7_9BACL</name>
<proteinExistence type="predicted"/>
<feature type="transmembrane region" description="Helical" evidence="7">
    <location>
        <begin position="495"/>
        <end position="516"/>
    </location>
</feature>
<feature type="transmembrane region" description="Helical" evidence="7">
    <location>
        <begin position="528"/>
        <end position="550"/>
    </location>
</feature>
<feature type="transmembrane region" description="Helical" evidence="7">
    <location>
        <begin position="704"/>
        <end position="727"/>
    </location>
</feature>